<dbReference type="Pfam" id="PF00067">
    <property type="entry name" value="p450"/>
    <property type="match status" value="1"/>
</dbReference>
<organism evidence="5 6">
    <name type="scientific">Characodon lateralis</name>
    <dbReference type="NCBI Taxonomy" id="208331"/>
    <lineage>
        <taxon>Eukaryota</taxon>
        <taxon>Metazoa</taxon>
        <taxon>Chordata</taxon>
        <taxon>Craniata</taxon>
        <taxon>Vertebrata</taxon>
        <taxon>Euteleostomi</taxon>
        <taxon>Actinopterygii</taxon>
        <taxon>Neopterygii</taxon>
        <taxon>Teleostei</taxon>
        <taxon>Neoteleostei</taxon>
        <taxon>Acanthomorphata</taxon>
        <taxon>Ovalentaria</taxon>
        <taxon>Atherinomorphae</taxon>
        <taxon>Cyprinodontiformes</taxon>
        <taxon>Goodeidae</taxon>
        <taxon>Characodon</taxon>
    </lineage>
</organism>
<evidence type="ECO:0000256" key="4">
    <source>
        <dbReference type="SAM" id="MobiDB-lite"/>
    </source>
</evidence>
<dbReference type="Gene3D" id="1.10.630.10">
    <property type="entry name" value="Cytochrome P450"/>
    <property type="match status" value="1"/>
</dbReference>
<dbReference type="SUPFAM" id="SSF48264">
    <property type="entry name" value="Cytochrome P450"/>
    <property type="match status" value="1"/>
</dbReference>
<evidence type="ECO:0000256" key="1">
    <source>
        <dbReference type="ARBA" id="ARBA00010617"/>
    </source>
</evidence>
<dbReference type="PANTHER" id="PTHR24300">
    <property type="entry name" value="CYTOCHROME P450 508A4-RELATED"/>
    <property type="match status" value="1"/>
</dbReference>
<proteinExistence type="inferred from homology"/>
<feature type="non-terminal residue" evidence="5">
    <location>
        <position position="1"/>
    </location>
</feature>
<keyword evidence="2" id="KW-0479">Metal-binding</keyword>
<name>A0ABU7F6T7_9TELE</name>
<feature type="compositionally biased region" description="Polar residues" evidence="4">
    <location>
        <begin position="242"/>
        <end position="253"/>
    </location>
</feature>
<evidence type="ECO:0000256" key="3">
    <source>
        <dbReference type="ARBA" id="ARBA00023004"/>
    </source>
</evidence>
<evidence type="ECO:0000256" key="2">
    <source>
        <dbReference type="ARBA" id="ARBA00022723"/>
    </source>
</evidence>
<feature type="compositionally biased region" description="Low complexity" evidence="4">
    <location>
        <begin position="207"/>
        <end position="216"/>
    </location>
</feature>
<feature type="region of interest" description="Disordered" evidence="4">
    <location>
        <begin position="190"/>
        <end position="274"/>
    </location>
</feature>
<dbReference type="InterPro" id="IPR001128">
    <property type="entry name" value="Cyt_P450"/>
</dbReference>
<keyword evidence="6" id="KW-1185">Reference proteome</keyword>
<gene>
    <name evidence="5" type="ORF">CHARACLAT_028450</name>
</gene>
<protein>
    <submittedName>
        <fullName evidence="5">Uncharacterized protein</fullName>
    </submittedName>
</protein>
<dbReference type="Proteomes" id="UP001352852">
    <property type="component" value="Unassembled WGS sequence"/>
</dbReference>
<comment type="caution">
    <text evidence="5">The sequence shown here is derived from an EMBL/GenBank/DDBJ whole genome shotgun (WGS) entry which is preliminary data.</text>
</comment>
<dbReference type="PANTHER" id="PTHR24300:SF327">
    <property type="entry name" value="CYTOCHROME P450 2F2-RELATED"/>
    <property type="match status" value="1"/>
</dbReference>
<evidence type="ECO:0000313" key="5">
    <source>
        <dbReference type="EMBL" id="MED6295142.1"/>
    </source>
</evidence>
<dbReference type="InterPro" id="IPR036396">
    <property type="entry name" value="Cyt_P450_sf"/>
</dbReference>
<feature type="compositionally biased region" description="Basic and acidic residues" evidence="4">
    <location>
        <begin position="219"/>
        <end position="229"/>
    </location>
</feature>
<dbReference type="InterPro" id="IPR050182">
    <property type="entry name" value="Cytochrome_P450_fam2"/>
</dbReference>
<dbReference type="EMBL" id="JAHUTJ010077565">
    <property type="protein sequence ID" value="MED6295142.1"/>
    <property type="molecule type" value="Genomic_DNA"/>
</dbReference>
<reference evidence="5 6" key="1">
    <citation type="submission" date="2021-06" db="EMBL/GenBank/DDBJ databases">
        <authorList>
            <person name="Palmer J.M."/>
        </authorList>
    </citation>
    <scope>NUCLEOTIDE SEQUENCE [LARGE SCALE GENOMIC DNA]</scope>
    <source>
        <strain evidence="5 6">CL_MEX2019</strain>
        <tissue evidence="5">Muscle</tissue>
    </source>
</reference>
<sequence length="274" mass="31140">VILADYGTVWREHRRFALMTMRNFGLGKKSMEERIHEEIQCTIKILEKSIGKTLSPQFMFHNAASNIICKVLFGTRYEYDDETIKTVIKCFTDLTRIANGPWAMLYDSIPLIRPLPLPFNKAFKDMEIFKSVAVRLVNEHKKTRVPGEPRDFVDCYLDEVDQVGSWGQQPMQRDPDFPPPSHLGKLVHGNPKALPGQPRNIVPPACPGSSSGPPAGETCPEHLTREASRRHPNQMPKPPQLASLNVEKQQLYSGSFPDDRASHRISKREPRHHA</sequence>
<keyword evidence="3" id="KW-0408">Iron</keyword>
<comment type="similarity">
    <text evidence="1">Belongs to the cytochrome P450 family.</text>
</comment>
<evidence type="ECO:0000313" key="6">
    <source>
        <dbReference type="Proteomes" id="UP001352852"/>
    </source>
</evidence>
<accession>A0ABU7F6T7</accession>
<feature type="compositionally biased region" description="Basic residues" evidence="4">
    <location>
        <begin position="263"/>
        <end position="274"/>
    </location>
</feature>